<dbReference type="FunFam" id="3.40.50.720:FF:000182">
    <property type="entry name" value="NAD-dependent malic enzyme"/>
    <property type="match status" value="1"/>
</dbReference>
<evidence type="ECO:0000259" key="9">
    <source>
        <dbReference type="SMART" id="SM01274"/>
    </source>
</evidence>
<dbReference type="GO" id="GO:0004471">
    <property type="term" value="F:malate dehydrogenase (decarboxylating) (NAD+) activity"/>
    <property type="evidence" value="ECO:0007669"/>
    <property type="project" value="TreeGrafter"/>
</dbReference>
<feature type="region of interest" description="Disordered" evidence="7">
    <location>
        <begin position="649"/>
        <end position="668"/>
    </location>
</feature>
<evidence type="ECO:0000256" key="5">
    <source>
        <dbReference type="ARBA" id="ARBA00023002"/>
    </source>
</evidence>
<evidence type="ECO:0000313" key="10">
    <source>
        <dbReference type="EMBL" id="TGZ78315.1"/>
    </source>
</evidence>
<dbReference type="InterPro" id="IPR012301">
    <property type="entry name" value="Malic_N_dom"/>
</dbReference>
<comment type="cofactor">
    <cofactor evidence="1">
        <name>Mn(2+)</name>
        <dbReference type="ChEBI" id="CHEBI:29035"/>
    </cofactor>
</comment>
<dbReference type="InterPro" id="IPR012302">
    <property type="entry name" value="Malic_NAD-bd"/>
</dbReference>
<evidence type="ECO:0000259" key="8">
    <source>
        <dbReference type="SMART" id="SM00919"/>
    </source>
</evidence>
<dbReference type="GO" id="GO:0051287">
    <property type="term" value="F:NAD binding"/>
    <property type="evidence" value="ECO:0007669"/>
    <property type="project" value="InterPro"/>
</dbReference>
<dbReference type="GO" id="GO:0005739">
    <property type="term" value="C:mitochondrion"/>
    <property type="evidence" value="ECO:0007669"/>
    <property type="project" value="TreeGrafter"/>
</dbReference>
<dbReference type="Proteomes" id="UP000298138">
    <property type="component" value="Unassembled WGS sequence"/>
</dbReference>
<feature type="domain" description="Malic enzyme N-terminal" evidence="9">
    <location>
        <begin position="174"/>
        <end position="352"/>
    </location>
</feature>
<dbReference type="SUPFAM" id="SSF51735">
    <property type="entry name" value="NAD(P)-binding Rossmann-fold domains"/>
    <property type="match status" value="1"/>
</dbReference>
<gene>
    <name evidence="10" type="ORF">EX30DRAFT_343221</name>
</gene>
<dbReference type="SUPFAM" id="SSF53223">
    <property type="entry name" value="Aminoacid dehydrogenase-like, N-terminal domain"/>
    <property type="match status" value="1"/>
</dbReference>
<dbReference type="EMBL" id="ML220142">
    <property type="protein sequence ID" value="TGZ78315.1"/>
    <property type="molecule type" value="Genomic_DNA"/>
</dbReference>
<protein>
    <recommendedName>
        <fullName evidence="6">Malic enzyme</fullName>
    </recommendedName>
</protein>
<proteinExistence type="inferred from homology"/>
<dbReference type="Pfam" id="PF03949">
    <property type="entry name" value="Malic_M"/>
    <property type="match status" value="1"/>
</dbReference>
<dbReference type="InterPro" id="IPR001891">
    <property type="entry name" value="Malic_OxRdtase"/>
</dbReference>
<evidence type="ECO:0000256" key="7">
    <source>
        <dbReference type="SAM" id="MobiDB-lite"/>
    </source>
</evidence>
<name>A0A4S2MMW9_9PEZI</name>
<organism evidence="10 11">
    <name type="scientific">Ascodesmis nigricans</name>
    <dbReference type="NCBI Taxonomy" id="341454"/>
    <lineage>
        <taxon>Eukaryota</taxon>
        <taxon>Fungi</taxon>
        <taxon>Dikarya</taxon>
        <taxon>Ascomycota</taxon>
        <taxon>Pezizomycotina</taxon>
        <taxon>Pezizomycetes</taxon>
        <taxon>Pezizales</taxon>
        <taxon>Ascodesmidaceae</taxon>
        <taxon>Ascodesmis</taxon>
    </lineage>
</organism>
<dbReference type="InParanoid" id="A0A4S2MMW9"/>
<dbReference type="PANTHER" id="PTHR23406:SF32">
    <property type="entry name" value="NADP-DEPENDENT MALIC ENZYME"/>
    <property type="match status" value="1"/>
</dbReference>
<feature type="compositionally biased region" description="Polar residues" evidence="7">
    <location>
        <begin position="55"/>
        <end position="69"/>
    </location>
</feature>
<dbReference type="PANTHER" id="PTHR23406">
    <property type="entry name" value="MALIC ENZYME-RELATED"/>
    <property type="match status" value="1"/>
</dbReference>
<evidence type="ECO:0000256" key="2">
    <source>
        <dbReference type="ARBA" id="ARBA00001946"/>
    </source>
</evidence>
<sequence>MPRPPSIPLPFHPLPTTSSRYLAHRRLLQAPLRPCLAASSAPLSSTCSSPKAPRSFSSATPASKSQPFARANTNRLGQAPENRYSNTMTVANRATSFDEYLTTHRNGHDGTHSPHPQSMDFDTSFDEAARRALGIKGLVPPAIENYSKQEKRCLEQINLKGTSIDRYSYLSNLRNTNCNLFYRLLIDNMRELTPYVYTPVVGEACLKWSHIYEHPEGLYLSYSDRGNLHEVIANWPQENVEITVITDGSRILGLGDLGVNGMGIPVGKLALYTACAGIHPERTLPITIDFGTDNEEFLNDDLYMGARHKRVSENEQREFMDEMMVALNDRWRNIVVQFEDFKSPFWSLDRYRNTYTVFNDDIQGTGAVILGGVISAFKRAHLPINEQKLVFMGAGSAAVGVAKQICGLFIRNGIPEAEAKKMIWLVDSRGLVTNDRGDKLAEHKLYFSRDDNEGQQFKSLEQVVDYVKPTALVGLCTIGGVFTEPIVRKMAELNENPIIFPLSNPSSKSECTFEQAMEWTNNKVVFASGSPFPSVTVDGVEKIPGQGNNMYVFPGIGLGTILCGASHVTDEMIYASAAGLAESLTPEEIEKEWLYPELSRIREVSVVIARDVIRAAQKEGIDRNKLLQFLSDEGLEEYIREKMYDPKVPRIGSRSASEEGSPRGRSHL</sequence>
<dbReference type="InterPro" id="IPR036291">
    <property type="entry name" value="NAD(P)-bd_dom_sf"/>
</dbReference>
<dbReference type="InterPro" id="IPR015884">
    <property type="entry name" value="Malic_enzyme_CS"/>
</dbReference>
<feature type="region of interest" description="Disordered" evidence="7">
    <location>
        <begin position="40"/>
        <end position="69"/>
    </location>
</feature>
<comment type="cofactor">
    <cofactor evidence="2">
        <name>Mg(2+)</name>
        <dbReference type="ChEBI" id="CHEBI:18420"/>
    </cofactor>
</comment>
<accession>A0A4S2MMW9</accession>
<keyword evidence="5 6" id="KW-0560">Oxidoreductase</keyword>
<keyword evidence="4 6" id="KW-0479">Metal-binding</keyword>
<feature type="domain" description="Malic enzyme NAD-binding" evidence="8">
    <location>
        <begin position="362"/>
        <end position="617"/>
    </location>
</feature>
<dbReference type="PROSITE" id="PS00331">
    <property type="entry name" value="MALIC_ENZYMES"/>
    <property type="match status" value="1"/>
</dbReference>
<evidence type="ECO:0000256" key="4">
    <source>
        <dbReference type="ARBA" id="ARBA00022723"/>
    </source>
</evidence>
<dbReference type="SMART" id="SM01274">
    <property type="entry name" value="malic"/>
    <property type="match status" value="1"/>
</dbReference>
<keyword evidence="11" id="KW-1185">Reference proteome</keyword>
<dbReference type="CDD" id="cd05312">
    <property type="entry name" value="NAD_bind_1_malic_enz"/>
    <property type="match status" value="1"/>
</dbReference>
<evidence type="ECO:0000256" key="1">
    <source>
        <dbReference type="ARBA" id="ARBA00001936"/>
    </source>
</evidence>
<dbReference type="GO" id="GO:0046872">
    <property type="term" value="F:metal ion binding"/>
    <property type="evidence" value="ECO:0007669"/>
    <property type="project" value="UniProtKB-KW"/>
</dbReference>
<feature type="compositionally biased region" description="Low complexity" evidence="7">
    <location>
        <begin position="40"/>
        <end position="50"/>
    </location>
</feature>
<dbReference type="NCBIfam" id="NF010052">
    <property type="entry name" value="PRK13529.1"/>
    <property type="match status" value="1"/>
</dbReference>
<dbReference type="InterPro" id="IPR037062">
    <property type="entry name" value="Malic_N_dom_sf"/>
</dbReference>
<dbReference type="SMART" id="SM00919">
    <property type="entry name" value="Malic_M"/>
    <property type="match status" value="1"/>
</dbReference>
<dbReference type="OrthoDB" id="5365701at2759"/>
<evidence type="ECO:0000256" key="3">
    <source>
        <dbReference type="ARBA" id="ARBA00008785"/>
    </source>
</evidence>
<dbReference type="Gene3D" id="3.40.50.720">
    <property type="entry name" value="NAD(P)-binding Rossmann-like Domain"/>
    <property type="match status" value="1"/>
</dbReference>
<dbReference type="InterPro" id="IPR046346">
    <property type="entry name" value="Aminoacid_DH-like_N_sf"/>
</dbReference>
<dbReference type="AlphaFoldDB" id="A0A4S2MMW9"/>
<comment type="similarity">
    <text evidence="3 6">Belongs to the malic enzymes family.</text>
</comment>
<evidence type="ECO:0000256" key="6">
    <source>
        <dbReference type="RuleBase" id="RU003426"/>
    </source>
</evidence>
<dbReference type="PRINTS" id="PR00072">
    <property type="entry name" value="MALOXRDTASE"/>
</dbReference>
<reference evidence="10 11" key="1">
    <citation type="submission" date="2019-04" db="EMBL/GenBank/DDBJ databases">
        <title>Comparative genomics and transcriptomics to analyze fruiting body development in filamentous ascomycetes.</title>
        <authorList>
            <consortium name="DOE Joint Genome Institute"/>
            <person name="Lutkenhaus R."/>
            <person name="Traeger S."/>
            <person name="Breuer J."/>
            <person name="Kuo A."/>
            <person name="Lipzen A."/>
            <person name="Pangilinan J."/>
            <person name="Dilworth D."/>
            <person name="Sandor L."/>
            <person name="Poggeler S."/>
            <person name="Barry K."/>
            <person name="Grigoriev I.V."/>
            <person name="Nowrousian M."/>
        </authorList>
    </citation>
    <scope>NUCLEOTIDE SEQUENCE [LARGE SCALE GENOMIC DNA]</scope>
    <source>
        <strain evidence="10 11">CBS 389.68</strain>
    </source>
</reference>
<dbReference type="Gene3D" id="3.40.50.10380">
    <property type="entry name" value="Malic enzyme, N-terminal domain"/>
    <property type="match status" value="1"/>
</dbReference>
<dbReference type="Pfam" id="PF00390">
    <property type="entry name" value="malic"/>
    <property type="match status" value="1"/>
</dbReference>
<dbReference type="GO" id="GO:0006108">
    <property type="term" value="P:malate metabolic process"/>
    <property type="evidence" value="ECO:0007669"/>
    <property type="project" value="TreeGrafter"/>
</dbReference>
<dbReference type="STRING" id="341454.A0A4S2MMW9"/>
<evidence type="ECO:0000313" key="11">
    <source>
        <dbReference type="Proteomes" id="UP000298138"/>
    </source>
</evidence>